<protein>
    <submittedName>
        <fullName evidence="2">Uncharacterized protein</fullName>
    </submittedName>
</protein>
<evidence type="ECO:0000256" key="1">
    <source>
        <dbReference type="SAM" id="MobiDB-lite"/>
    </source>
</evidence>
<organism evidence="2 3">
    <name type="scientific">Striga hermonthica</name>
    <name type="common">Purple witchweed</name>
    <name type="synonym">Buchnera hermonthica</name>
    <dbReference type="NCBI Taxonomy" id="68872"/>
    <lineage>
        <taxon>Eukaryota</taxon>
        <taxon>Viridiplantae</taxon>
        <taxon>Streptophyta</taxon>
        <taxon>Embryophyta</taxon>
        <taxon>Tracheophyta</taxon>
        <taxon>Spermatophyta</taxon>
        <taxon>Magnoliopsida</taxon>
        <taxon>eudicotyledons</taxon>
        <taxon>Gunneridae</taxon>
        <taxon>Pentapetalae</taxon>
        <taxon>asterids</taxon>
        <taxon>lamiids</taxon>
        <taxon>Lamiales</taxon>
        <taxon>Orobanchaceae</taxon>
        <taxon>Buchnereae</taxon>
        <taxon>Striga</taxon>
    </lineage>
</organism>
<dbReference type="Proteomes" id="UP001153555">
    <property type="component" value="Unassembled WGS sequence"/>
</dbReference>
<gene>
    <name evidence="2" type="ORF">SHERM_17119</name>
</gene>
<dbReference type="AlphaFoldDB" id="A0A9N7MRA5"/>
<proteinExistence type="predicted"/>
<reference evidence="2" key="1">
    <citation type="submission" date="2019-12" db="EMBL/GenBank/DDBJ databases">
        <authorList>
            <person name="Scholes J."/>
        </authorList>
    </citation>
    <scope>NUCLEOTIDE SEQUENCE</scope>
</reference>
<evidence type="ECO:0000313" key="3">
    <source>
        <dbReference type="Proteomes" id="UP001153555"/>
    </source>
</evidence>
<comment type="caution">
    <text evidence="2">The sequence shown here is derived from an EMBL/GenBank/DDBJ whole genome shotgun (WGS) entry which is preliminary data.</text>
</comment>
<feature type="non-terminal residue" evidence="2">
    <location>
        <position position="152"/>
    </location>
</feature>
<feature type="region of interest" description="Disordered" evidence="1">
    <location>
        <begin position="32"/>
        <end position="51"/>
    </location>
</feature>
<evidence type="ECO:0000313" key="2">
    <source>
        <dbReference type="EMBL" id="CAA0817547.1"/>
    </source>
</evidence>
<dbReference type="EMBL" id="CACSLK010015970">
    <property type="protein sequence ID" value="CAA0817547.1"/>
    <property type="molecule type" value="Genomic_DNA"/>
</dbReference>
<accession>A0A9N7MRA5</accession>
<name>A0A9N7MRA5_STRHE</name>
<keyword evidence="3" id="KW-1185">Reference proteome</keyword>
<feature type="non-terminal residue" evidence="2">
    <location>
        <position position="1"/>
    </location>
</feature>
<sequence>AERPTKAGRGRCRAQRARSTLDTEVVVEAEEWSGVTDGRTGERCASGGDAREPVVSTRSAWGARGCTVGEQAADIGWYAQAASSGRAGRAGEGHAGGNRNLAGVGVRGSGAYAREINGRGDGRATAREWETGASAGLCAEGIGGAGSDARDT</sequence>